<dbReference type="Proteomes" id="UP001194696">
    <property type="component" value="Unassembled WGS sequence"/>
</dbReference>
<comment type="caution">
    <text evidence="1">The sequence shown here is derived from an EMBL/GenBank/DDBJ whole genome shotgun (WGS) entry which is preliminary data.</text>
</comment>
<dbReference type="EMBL" id="JAAAIM010001097">
    <property type="protein sequence ID" value="KAG0282254.1"/>
    <property type="molecule type" value="Genomic_DNA"/>
</dbReference>
<reference evidence="1 2" key="1">
    <citation type="journal article" date="2020" name="Fungal Divers.">
        <title>Resolving the Mortierellaceae phylogeny through synthesis of multi-gene phylogenetics and phylogenomics.</title>
        <authorList>
            <person name="Vandepol N."/>
            <person name="Liber J."/>
            <person name="Desiro A."/>
            <person name="Na H."/>
            <person name="Kennedy M."/>
            <person name="Barry K."/>
            <person name="Grigoriev I.V."/>
            <person name="Miller A.N."/>
            <person name="O'Donnell K."/>
            <person name="Stajich J.E."/>
            <person name="Bonito G."/>
        </authorList>
    </citation>
    <scope>NUCLEOTIDE SEQUENCE [LARGE SCALE GENOMIC DNA]</scope>
    <source>
        <strain evidence="1 2">AD045</strain>
    </source>
</reference>
<accession>A0ABQ7JNP5</accession>
<dbReference type="SUPFAM" id="SSF55729">
    <property type="entry name" value="Acyl-CoA N-acyltransferases (Nat)"/>
    <property type="match status" value="1"/>
</dbReference>
<sequence length="564" mass="63909">MHTANPGPTSKLRQLVPRPERIDLENGLVMRWSTADDKNSVAECLAISFQFENMGRIVPEGQLPGKNEYVIALTERLMSGEHPLMSEYDFALVEDTTVLQAPTKPGQSPRPMVVAVTCLMLISGFFGPVDMEWGMPGAVGTLPAYRNRGLVRRLFVDLIHPAAEVRGDLMLFIPGIPYFYKQFGYENAVPVKAGRLLKSAATFYPPSTPERQQHRFILREATSADIPYLVRLSQHTDLFSNAEMGTYYDLAFWKFVVETLRRENISNHHLAHHHAAIVVDYKTSKDLGISLTCMHDDGSWNWKVFTLDQQQDQGEEGVDSTVVTYEEAMASVLSQLKEFDRPYYECYSATLNINALPQESDTALRTRGEFPALDFANIGIDLTPTHPVILLLDARGQLEPVSTSEPYRFYTRIPSLPRFLLNIAPVLEKRLQESEVWRDVVVRLQVDFYQRLEGMSGRGLEVVLGKGKVVEVVDWKPKSAEQLAHEAVEQFHARKQGGLKEEKQLVLTAWFRPLSFTRLVTGSISVEGLLKRDTENYVGQDEARLLLDVLFPALDEFYLDLMWP</sequence>
<dbReference type="InterPro" id="IPR016181">
    <property type="entry name" value="Acyl_CoA_acyltransferase"/>
</dbReference>
<evidence type="ECO:0000313" key="2">
    <source>
        <dbReference type="Proteomes" id="UP001194696"/>
    </source>
</evidence>
<gene>
    <name evidence="1" type="ORF">BGZ96_000653</name>
</gene>
<proteinExistence type="predicted"/>
<protein>
    <recommendedName>
        <fullName evidence="3">N-acetyltransferase domain-containing protein</fullName>
    </recommendedName>
</protein>
<organism evidence="1 2">
    <name type="scientific">Linnemannia gamsii</name>
    <dbReference type="NCBI Taxonomy" id="64522"/>
    <lineage>
        <taxon>Eukaryota</taxon>
        <taxon>Fungi</taxon>
        <taxon>Fungi incertae sedis</taxon>
        <taxon>Mucoromycota</taxon>
        <taxon>Mortierellomycotina</taxon>
        <taxon>Mortierellomycetes</taxon>
        <taxon>Mortierellales</taxon>
        <taxon>Mortierellaceae</taxon>
        <taxon>Linnemannia</taxon>
    </lineage>
</organism>
<name>A0ABQ7JNP5_9FUNG</name>
<dbReference type="Gene3D" id="3.40.630.30">
    <property type="match status" value="1"/>
</dbReference>
<evidence type="ECO:0000313" key="1">
    <source>
        <dbReference type="EMBL" id="KAG0282254.1"/>
    </source>
</evidence>
<evidence type="ECO:0008006" key="3">
    <source>
        <dbReference type="Google" id="ProtNLM"/>
    </source>
</evidence>
<keyword evidence="2" id="KW-1185">Reference proteome</keyword>